<comment type="caution">
    <text evidence="11">The sequence shown here is derived from an EMBL/GenBank/DDBJ whole genome shotgun (WGS) entry which is preliminary data.</text>
</comment>
<dbReference type="InterPro" id="IPR010065">
    <property type="entry name" value="AA_ABC_transptr_permease_3TM"/>
</dbReference>
<evidence type="ECO:0000256" key="8">
    <source>
        <dbReference type="ARBA" id="ARBA00023136"/>
    </source>
</evidence>
<dbReference type="CDD" id="cd06261">
    <property type="entry name" value="TM_PBP2"/>
    <property type="match status" value="1"/>
</dbReference>
<keyword evidence="3 9" id="KW-0813">Transport</keyword>
<dbReference type="Gene3D" id="1.10.3720.10">
    <property type="entry name" value="MetI-like"/>
    <property type="match status" value="2"/>
</dbReference>
<dbReference type="SUPFAM" id="SSF161098">
    <property type="entry name" value="MetI-like"/>
    <property type="match status" value="1"/>
</dbReference>
<dbReference type="InterPro" id="IPR000515">
    <property type="entry name" value="MetI-like"/>
</dbReference>
<feature type="transmembrane region" description="Helical" evidence="9">
    <location>
        <begin position="559"/>
        <end position="580"/>
    </location>
</feature>
<evidence type="ECO:0000256" key="7">
    <source>
        <dbReference type="ARBA" id="ARBA00022989"/>
    </source>
</evidence>
<keyword evidence="6" id="KW-0029">Amino-acid transport</keyword>
<dbReference type="Pfam" id="PF00528">
    <property type="entry name" value="BPD_transp_1"/>
    <property type="match status" value="1"/>
</dbReference>
<keyword evidence="5 9" id="KW-0812">Transmembrane</keyword>
<dbReference type="InterPro" id="IPR035906">
    <property type="entry name" value="MetI-like_sf"/>
</dbReference>
<dbReference type="AlphaFoldDB" id="A0A2M8PF30"/>
<dbReference type="EMBL" id="PGTM01000075">
    <property type="protein sequence ID" value="PJF36162.1"/>
    <property type="molecule type" value="Genomic_DNA"/>
</dbReference>
<feature type="transmembrane region" description="Helical" evidence="9">
    <location>
        <begin position="462"/>
        <end position="481"/>
    </location>
</feature>
<dbReference type="GO" id="GO:0022857">
    <property type="term" value="F:transmembrane transporter activity"/>
    <property type="evidence" value="ECO:0007669"/>
    <property type="project" value="InterPro"/>
</dbReference>
<dbReference type="PANTHER" id="PTHR30614:SF20">
    <property type="entry name" value="GLUTAMINE TRANSPORT SYSTEM PERMEASE PROTEIN GLNP"/>
    <property type="match status" value="1"/>
</dbReference>
<evidence type="ECO:0000256" key="2">
    <source>
        <dbReference type="ARBA" id="ARBA00010072"/>
    </source>
</evidence>
<protein>
    <recommendedName>
        <fullName evidence="10">ABC transmembrane type-1 domain-containing protein</fullName>
    </recommendedName>
</protein>
<evidence type="ECO:0000259" key="10">
    <source>
        <dbReference type="PROSITE" id="PS50928"/>
    </source>
</evidence>
<evidence type="ECO:0000256" key="4">
    <source>
        <dbReference type="ARBA" id="ARBA00022475"/>
    </source>
</evidence>
<dbReference type="PANTHER" id="PTHR30614">
    <property type="entry name" value="MEMBRANE COMPONENT OF AMINO ACID ABC TRANSPORTER"/>
    <property type="match status" value="1"/>
</dbReference>
<dbReference type="Proteomes" id="UP000229681">
    <property type="component" value="Unassembled WGS sequence"/>
</dbReference>
<evidence type="ECO:0000256" key="3">
    <source>
        <dbReference type="ARBA" id="ARBA00022448"/>
    </source>
</evidence>
<dbReference type="PROSITE" id="PS50928">
    <property type="entry name" value="ABC_TM1"/>
    <property type="match status" value="1"/>
</dbReference>
<feature type="transmembrane region" description="Helical" evidence="9">
    <location>
        <begin position="93"/>
        <end position="112"/>
    </location>
</feature>
<evidence type="ECO:0000256" key="9">
    <source>
        <dbReference type="RuleBase" id="RU363032"/>
    </source>
</evidence>
<feature type="transmembrane region" description="Helical" evidence="9">
    <location>
        <begin position="324"/>
        <end position="345"/>
    </location>
</feature>
<gene>
    <name evidence="11" type="ORF">CUN49_06880</name>
</gene>
<feature type="domain" description="ABC transmembrane type-1" evidence="10">
    <location>
        <begin position="324"/>
        <end position="577"/>
    </location>
</feature>
<feature type="transmembrane region" description="Helical" evidence="9">
    <location>
        <begin position="398"/>
        <end position="416"/>
    </location>
</feature>
<feature type="transmembrane region" description="Helical" evidence="9">
    <location>
        <begin position="428"/>
        <end position="450"/>
    </location>
</feature>
<dbReference type="GO" id="GO:0006865">
    <property type="term" value="P:amino acid transport"/>
    <property type="evidence" value="ECO:0007669"/>
    <property type="project" value="UniProtKB-KW"/>
</dbReference>
<keyword evidence="4" id="KW-1003">Cell membrane</keyword>
<reference evidence="11 12" key="1">
    <citation type="submission" date="2017-11" db="EMBL/GenBank/DDBJ databases">
        <title>Evolution of Phototrophy in the Chloroflexi Phylum Driven by Horizontal Gene Transfer.</title>
        <authorList>
            <person name="Ward L.M."/>
            <person name="Hemp J."/>
            <person name="Shih P.M."/>
            <person name="Mcglynn S.E."/>
            <person name="Fischer W."/>
        </authorList>
    </citation>
    <scope>NUCLEOTIDE SEQUENCE [LARGE SCALE GENOMIC DNA]</scope>
    <source>
        <strain evidence="11">JP3_13</strain>
    </source>
</reference>
<feature type="transmembrane region" description="Helical" evidence="9">
    <location>
        <begin position="366"/>
        <end position="386"/>
    </location>
</feature>
<dbReference type="GO" id="GO:0043190">
    <property type="term" value="C:ATP-binding cassette (ABC) transporter complex"/>
    <property type="evidence" value="ECO:0007669"/>
    <property type="project" value="InterPro"/>
</dbReference>
<dbReference type="InterPro" id="IPR043429">
    <property type="entry name" value="ArtM/GltK/GlnP/TcyL/YhdX-like"/>
</dbReference>
<comment type="subcellular location">
    <subcellularLocation>
        <location evidence="1 9">Cell membrane</location>
        <topology evidence="1 9">Multi-pass membrane protein</topology>
    </subcellularLocation>
</comment>
<evidence type="ECO:0000256" key="1">
    <source>
        <dbReference type="ARBA" id="ARBA00004651"/>
    </source>
</evidence>
<evidence type="ECO:0000256" key="5">
    <source>
        <dbReference type="ARBA" id="ARBA00022692"/>
    </source>
</evidence>
<name>A0A2M8PF30_9CHLR</name>
<keyword evidence="8 9" id="KW-0472">Membrane</keyword>
<keyword evidence="7 9" id="KW-1133">Transmembrane helix</keyword>
<evidence type="ECO:0000313" key="12">
    <source>
        <dbReference type="Proteomes" id="UP000229681"/>
    </source>
</evidence>
<comment type="similarity">
    <text evidence="2">Belongs to the binding-protein-dependent transport system permease family. HisMQ subfamily.</text>
</comment>
<organism evidence="11 12">
    <name type="scientific">Candidatus Thermofonsia Clade 1 bacterium</name>
    <dbReference type="NCBI Taxonomy" id="2364210"/>
    <lineage>
        <taxon>Bacteria</taxon>
        <taxon>Bacillati</taxon>
        <taxon>Chloroflexota</taxon>
        <taxon>Candidatus Thermofontia</taxon>
        <taxon>Candidatus Thermofonsia Clade 1</taxon>
    </lineage>
</organism>
<proteinExistence type="inferred from homology"/>
<accession>A0A2M8PF30</accession>
<evidence type="ECO:0000256" key="6">
    <source>
        <dbReference type="ARBA" id="ARBA00022970"/>
    </source>
</evidence>
<sequence length="588" mass="64508">MLSLPTTFTAPSSLGFKALKVSASSGSAMVPCLCSERSNIPTSAFSGSAKCAIMQRVSKFTPLDCLFMSAPFNQREIANVPLLEQLAMRAARLPWWAILIVAGLAIVFYSFFTSPIYRRALIFVTDDPRLTTTRFANVTYDVRAADGTVRRVEGIFIGQVDGLLRIETKRQVTLRVPRSDIATLACDPPAERDECPVGSTLTLLRAQISGALIFEDMGRFRIVTDDGDRQEVQKFNVQIENVARTPENCRPDPEGRCRVLLPLRPEIAANTISGKVLEDDGTAFLLELAPDEVVEVRESDILAVVRYAPAECALNNLAGCDSGIFLTLFVAVIAFVFAVVIGLIVGLMRISENPILFNTATVYVEVLRGVPLLVTLLFVNFALYTWLRDEFPKIAPTLQLVVGLLALLVALTQAWSKRKLLRTEPEAFWQPLIAAAIMGSVLIAVIGIFAANSDLPPLARGILGLAICYGAYLAELFRAGIQSIGRGQMEAARSLGMSYLQAMRYIILPQAFRVVLPPLGNEFIAMLKDTALLTVIALPELTQRARIFAADTFRVFEPYITIGALYLCMTLLLSVLVRAAERRLALPR</sequence>
<evidence type="ECO:0000313" key="11">
    <source>
        <dbReference type="EMBL" id="PJF36162.1"/>
    </source>
</evidence>
<dbReference type="NCBIfam" id="TIGR01726">
    <property type="entry name" value="HEQRo_perm_3TM"/>
    <property type="match status" value="1"/>
</dbReference>